<keyword evidence="3" id="KW-1185">Reference proteome</keyword>
<keyword evidence="1" id="KW-0472">Membrane</keyword>
<reference evidence="2 3" key="1">
    <citation type="submission" date="2020-10" db="EMBL/GenBank/DDBJ databases">
        <title>Identification of Nocardia species via Next-generation sequencing and recognition of intraspecies genetic diversity.</title>
        <authorList>
            <person name="Li P."/>
            <person name="Li P."/>
            <person name="Lu B."/>
        </authorList>
    </citation>
    <scope>NUCLEOTIDE SEQUENCE [LARGE SCALE GENOMIC DNA]</scope>
    <source>
        <strain evidence="2 3">BJ06-0157</strain>
    </source>
</reference>
<protein>
    <submittedName>
        <fullName evidence="2">Uncharacterized protein</fullName>
    </submittedName>
</protein>
<gene>
    <name evidence="2" type="ORF">IU459_32360</name>
</gene>
<dbReference type="Proteomes" id="UP000702209">
    <property type="component" value="Unassembled WGS sequence"/>
</dbReference>
<comment type="caution">
    <text evidence="2">The sequence shown here is derived from an EMBL/GenBank/DDBJ whole genome shotgun (WGS) entry which is preliminary data.</text>
</comment>
<feature type="transmembrane region" description="Helical" evidence="1">
    <location>
        <begin position="7"/>
        <end position="26"/>
    </location>
</feature>
<keyword evidence="1" id="KW-1133">Transmembrane helix</keyword>
<proteinExistence type="predicted"/>
<name>A0ABS0D047_9NOCA</name>
<organism evidence="2 3">
    <name type="scientific">Nocardia amamiensis</name>
    <dbReference type="NCBI Taxonomy" id="404578"/>
    <lineage>
        <taxon>Bacteria</taxon>
        <taxon>Bacillati</taxon>
        <taxon>Actinomycetota</taxon>
        <taxon>Actinomycetes</taxon>
        <taxon>Mycobacteriales</taxon>
        <taxon>Nocardiaceae</taxon>
        <taxon>Nocardia</taxon>
    </lineage>
</organism>
<evidence type="ECO:0000256" key="1">
    <source>
        <dbReference type="SAM" id="Phobius"/>
    </source>
</evidence>
<dbReference type="InterPro" id="IPR046657">
    <property type="entry name" value="DUF6766"/>
</dbReference>
<dbReference type="Pfam" id="PF20554">
    <property type="entry name" value="DUF6766"/>
    <property type="match status" value="1"/>
</dbReference>
<sequence length="116" mass="13439">MSHLRRWGAVYLLVLLFAGSWIGQFVSQFNDYHRLQQVHGQPFEWPGFWAHFFASTFENWQSEWLQLVFQAILLLGAKHLLFRADAADIERIERKIDQLSAATFGDPGSRLDSAES</sequence>
<keyword evidence="1" id="KW-0812">Transmembrane</keyword>
<accession>A0ABS0D047</accession>
<evidence type="ECO:0000313" key="3">
    <source>
        <dbReference type="Proteomes" id="UP000702209"/>
    </source>
</evidence>
<evidence type="ECO:0000313" key="2">
    <source>
        <dbReference type="EMBL" id="MBF6302199.1"/>
    </source>
</evidence>
<dbReference type="RefSeq" id="WP_195133389.1">
    <property type="nucleotide sequence ID" value="NZ_JADLQX010000039.1"/>
</dbReference>
<dbReference type="EMBL" id="JADLQX010000039">
    <property type="protein sequence ID" value="MBF6302199.1"/>
    <property type="molecule type" value="Genomic_DNA"/>
</dbReference>